<dbReference type="SUPFAM" id="SSF53850">
    <property type="entry name" value="Periplasmic binding protein-like II"/>
    <property type="match status" value="1"/>
</dbReference>
<dbReference type="InterPro" id="IPR050490">
    <property type="entry name" value="Bact_solute-bd_prot1"/>
</dbReference>
<dbReference type="InterPro" id="IPR006059">
    <property type="entry name" value="SBP"/>
</dbReference>
<dbReference type="Pfam" id="PF01547">
    <property type="entry name" value="SBP_bac_1"/>
    <property type="match status" value="1"/>
</dbReference>
<proteinExistence type="predicted"/>
<dbReference type="Gene3D" id="3.40.190.10">
    <property type="entry name" value="Periplasmic binding protein-like II"/>
    <property type="match status" value="2"/>
</dbReference>
<evidence type="ECO:0000313" key="9">
    <source>
        <dbReference type="Proteomes" id="UP000293142"/>
    </source>
</evidence>
<keyword evidence="9" id="KW-1185">Reference proteome</keyword>
<protein>
    <submittedName>
        <fullName evidence="8">Extracellular solute-binding protein</fullName>
    </submittedName>
</protein>
<dbReference type="PANTHER" id="PTHR43649">
    <property type="entry name" value="ARABINOSE-BINDING PROTEIN-RELATED"/>
    <property type="match status" value="1"/>
</dbReference>
<gene>
    <name evidence="8" type="ORF">EYB31_04785</name>
</gene>
<feature type="region of interest" description="Disordered" evidence="6">
    <location>
        <begin position="33"/>
        <end position="55"/>
    </location>
</feature>
<dbReference type="PROSITE" id="PS51257">
    <property type="entry name" value="PROKAR_LIPOPROTEIN"/>
    <property type="match status" value="1"/>
</dbReference>
<keyword evidence="3" id="KW-0472">Membrane</keyword>
<dbReference type="CDD" id="cd13580">
    <property type="entry name" value="PBP2_AlgQ_like_1"/>
    <property type="match status" value="1"/>
</dbReference>
<comment type="caution">
    <text evidence="8">The sequence shown here is derived from an EMBL/GenBank/DDBJ whole genome shotgun (WGS) entry which is preliminary data.</text>
</comment>
<evidence type="ECO:0000256" key="7">
    <source>
        <dbReference type="SAM" id="SignalP"/>
    </source>
</evidence>
<dbReference type="Proteomes" id="UP000293142">
    <property type="component" value="Unassembled WGS sequence"/>
</dbReference>
<keyword evidence="1" id="KW-1003">Cell membrane</keyword>
<dbReference type="PANTHER" id="PTHR43649:SF33">
    <property type="entry name" value="POLYGALACTURONAN_RHAMNOGALACTURONAN-BINDING PROTEIN YTCQ"/>
    <property type="match status" value="1"/>
</dbReference>
<feature type="chain" id="PRO_5039366088" evidence="7">
    <location>
        <begin position="28"/>
        <end position="564"/>
    </location>
</feature>
<evidence type="ECO:0000256" key="3">
    <source>
        <dbReference type="ARBA" id="ARBA00023136"/>
    </source>
</evidence>
<evidence type="ECO:0000256" key="4">
    <source>
        <dbReference type="ARBA" id="ARBA00023139"/>
    </source>
</evidence>
<keyword evidence="2 7" id="KW-0732">Signal</keyword>
<dbReference type="AlphaFoldDB" id="A0A4Q9DU97"/>
<dbReference type="OrthoDB" id="9787283at2"/>
<keyword evidence="4" id="KW-0564">Palmitate</keyword>
<dbReference type="EMBL" id="SIRE01000004">
    <property type="protein sequence ID" value="TBL80547.1"/>
    <property type="molecule type" value="Genomic_DNA"/>
</dbReference>
<sequence length="564" mass="62903">MHRGNILMKRKKTWFTLLLALSFAFTAACSDKQEPSASSGTAGKPAEGDAPGPMGKYASPVTINLGYYNPGEVKWPAGSNDTLQDNRYTRLIEDTLNIKIQHAFEVPQTGYEDKVSLLISSNDIPDFMFVSEGQFKIMADSDMLEDMTAAYNNYASPLLKDVISGFGPEFMKKVTYNGKMLGIPSTSPAHDSDGVVWIRKDWLKNVGIDLPEVIKMDDLEKVAKAFIENDPDQNGKKDTYGIQSTSSFVTSTVGYNSLDLIFTAYNAYPKTWRKDANGQIVYGSLLPETKQALSKLRDMYAGGMLDKEFGTVKTDQFAKDISAGKAGISMGYTWAPMKALADSVKNNPKAEWGAYMLVSPDGKLHARQPNPLGRIMAVKKGAKHPEAIIKLINLFATMDNNAPDAPKVYADSPGTNWTVRPIQMTFRTKNTVRDRFQRFQDAAAGKLKREQLPESDQGIYDNYTKGLDALKASPQDWAYVLYQFVGGKMVLRPEVVEEYNQFYGITKSMETKWANLTKLEDEAFIRIIVGDKPVDYFDTFVTEWKKQGGDDVTKEVAKEAERLK</sequence>
<reference evidence="8 9" key="1">
    <citation type="submission" date="2019-02" db="EMBL/GenBank/DDBJ databases">
        <title>Paenibacillus sp. nov., isolated from surface-sterilized tissue of Thalictrum simplex L.</title>
        <authorList>
            <person name="Tuo L."/>
        </authorList>
    </citation>
    <scope>NUCLEOTIDE SEQUENCE [LARGE SCALE GENOMIC DNA]</scope>
    <source>
        <strain evidence="8 9">N2SHLJ1</strain>
    </source>
</reference>
<evidence type="ECO:0000256" key="1">
    <source>
        <dbReference type="ARBA" id="ARBA00022475"/>
    </source>
</evidence>
<feature type="signal peptide" evidence="7">
    <location>
        <begin position="1"/>
        <end position="27"/>
    </location>
</feature>
<name>A0A4Q9DU97_9BACL</name>
<evidence type="ECO:0000313" key="8">
    <source>
        <dbReference type="EMBL" id="TBL80547.1"/>
    </source>
</evidence>
<evidence type="ECO:0000256" key="6">
    <source>
        <dbReference type="SAM" id="MobiDB-lite"/>
    </source>
</evidence>
<organism evidence="8 9">
    <name type="scientific">Paenibacillus thalictri</name>
    <dbReference type="NCBI Taxonomy" id="2527873"/>
    <lineage>
        <taxon>Bacteria</taxon>
        <taxon>Bacillati</taxon>
        <taxon>Bacillota</taxon>
        <taxon>Bacilli</taxon>
        <taxon>Bacillales</taxon>
        <taxon>Paenibacillaceae</taxon>
        <taxon>Paenibacillus</taxon>
    </lineage>
</organism>
<evidence type="ECO:0000256" key="2">
    <source>
        <dbReference type="ARBA" id="ARBA00022729"/>
    </source>
</evidence>
<accession>A0A4Q9DU97</accession>
<evidence type="ECO:0000256" key="5">
    <source>
        <dbReference type="ARBA" id="ARBA00023288"/>
    </source>
</evidence>
<keyword evidence="5" id="KW-0449">Lipoprotein</keyword>